<dbReference type="EMBL" id="SRZC01000018">
    <property type="protein sequence ID" value="TGX81322.1"/>
    <property type="molecule type" value="Genomic_DNA"/>
</dbReference>
<evidence type="ECO:0000313" key="1">
    <source>
        <dbReference type="EMBL" id="TGX81322.1"/>
    </source>
</evidence>
<sequence length="437" mass="50987">MIELPPSKSTKSVKEAVRLFNDPNLNELFTKIDNEYMYWDRVKYYAPKETSPEVLWHAVKLRRSFNTVNISFGNYHFHFTITGKMQQLLHEFDLNFGGNLGSECVIPEKSQQRYLMSSIMEEAIASSKMEGASTTRKIAKEMLRKQTRPTNKSQQMIVNNYNTIRYLVEHKDDDLSIGRLLEVHRYISTKTLDNPAMEGALRIDDTICVMNEITGEVVHTPPPAENLESLLEELCSFANTDDENIFVHPIIKGIIIHFMLAYFHPFVDGNGRASRSLVYWYLLKKGYWLTEYLSISRVIYKNKAQYEKAFLYTENDALDLSYFINFNLNTMKKAYEDLKNYLQRKIREQQDFYRFRGFCNINERQAEIIRIYSDKPQTLLTAKELSARFPITVKTARADLQHLVDLGLAAESPVNKRMMGYVRSEEFEQILEGLTNK</sequence>
<reference evidence="1" key="1">
    <citation type="submission" date="2019-04" db="EMBL/GenBank/DDBJ databases">
        <title>Microbes associate with the intestines of laboratory mice.</title>
        <authorList>
            <person name="Navarre W."/>
            <person name="Wong E."/>
            <person name="Huang K."/>
            <person name="Tropini C."/>
            <person name="Ng K."/>
            <person name="Yu B."/>
        </authorList>
    </citation>
    <scope>NUCLEOTIDE SEQUENCE</scope>
    <source>
        <strain evidence="1">NM73_A23</strain>
    </source>
</reference>
<evidence type="ECO:0000313" key="2">
    <source>
        <dbReference type="Proteomes" id="UP000308886"/>
    </source>
</evidence>
<organism evidence="1 2">
    <name type="scientific">Palleniella muris</name>
    <dbReference type="NCBI Taxonomy" id="3038145"/>
    <lineage>
        <taxon>Bacteria</taxon>
        <taxon>Pseudomonadati</taxon>
        <taxon>Bacteroidota</taxon>
        <taxon>Bacteroidia</taxon>
        <taxon>Bacteroidales</taxon>
        <taxon>Prevotellaceae</taxon>
        <taxon>Palleniella</taxon>
    </lineage>
</organism>
<dbReference type="Proteomes" id="UP000308886">
    <property type="component" value="Unassembled WGS sequence"/>
</dbReference>
<protein>
    <submittedName>
        <fullName evidence="1">Fic family protein</fullName>
    </submittedName>
</protein>
<accession>A0AC61QNM6</accession>
<keyword evidence="2" id="KW-1185">Reference proteome</keyword>
<proteinExistence type="predicted"/>
<comment type="caution">
    <text evidence="1">The sequence shown here is derived from an EMBL/GenBank/DDBJ whole genome shotgun (WGS) entry which is preliminary data.</text>
</comment>
<gene>
    <name evidence="1" type="ORF">E5358_10855</name>
</gene>
<name>A0AC61QNM6_9BACT</name>